<gene>
    <name evidence="2" type="ORF">SAMN05446037_101358</name>
</gene>
<proteinExistence type="predicted"/>
<reference evidence="2 3" key="1">
    <citation type="submission" date="2017-06" db="EMBL/GenBank/DDBJ databases">
        <authorList>
            <person name="Kim H.J."/>
            <person name="Triplett B.A."/>
        </authorList>
    </citation>
    <scope>NUCLEOTIDE SEQUENCE [LARGE SCALE GENOMIC DNA]</scope>
    <source>
        <strain evidence="2 3">SCA</strain>
    </source>
</reference>
<keyword evidence="1" id="KW-0812">Transmembrane</keyword>
<feature type="transmembrane region" description="Helical" evidence="1">
    <location>
        <begin position="6"/>
        <end position="26"/>
    </location>
</feature>
<dbReference type="EMBL" id="FZOJ01000013">
    <property type="protein sequence ID" value="SNS57272.1"/>
    <property type="molecule type" value="Genomic_DNA"/>
</dbReference>
<protein>
    <submittedName>
        <fullName evidence="2">Uncharacterized protein</fullName>
    </submittedName>
</protein>
<evidence type="ECO:0000256" key="1">
    <source>
        <dbReference type="SAM" id="Phobius"/>
    </source>
</evidence>
<dbReference type="Proteomes" id="UP000198304">
    <property type="component" value="Unassembled WGS sequence"/>
</dbReference>
<dbReference type="AlphaFoldDB" id="A0A239FM06"/>
<keyword evidence="1" id="KW-1133">Transmembrane helix</keyword>
<dbReference type="RefSeq" id="WP_089283503.1">
    <property type="nucleotide sequence ID" value="NZ_FZOJ01000013.1"/>
</dbReference>
<feature type="transmembrane region" description="Helical" evidence="1">
    <location>
        <begin position="123"/>
        <end position="143"/>
    </location>
</feature>
<feature type="transmembrane region" description="Helical" evidence="1">
    <location>
        <begin position="38"/>
        <end position="55"/>
    </location>
</feature>
<name>A0A239FM06_9FIRM</name>
<feature type="transmembrane region" description="Helical" evidence="1">
    <location>
        <begin position="85"/>
        <end position="111"/>
    </location>
</feature>
<feature type="transmembrane region" description="Helical" evidence="1">
    <location>
        <begin position="61"/>
        <end position="78"/>
    </location>
</feature>
<keyword evidence="3" id="KW-1185">Reference proteome</keyword>
<evidence type="ECO:0000313" key="2">
    <source>
        <dbReference type="EMBL" id="SNS57272.1"/>
    </source>
</evidence>
<dbReference type="OrthoDB" id="2087032at2"/>
<sequence length="159" mass="18075">MLNHIPWYIALFISLPETFLIIKVGLNLFKEDISIKDNLLISLIVAVFSYSIRIYLNVYGLHTIATAVLIVILVNFIMRKALVHSVICVFAGLLIMGVSQSVTVPFLLVLLRRSMTDLNFYPWLNIFLFLPSATIVSGAIILMKKKKIYLLDLKKYIEG</sequence>
<accession>A0A239FM06</accession>
<evidence type="ECO:0000313" key="3">
    <source>
        <dbReference type="Proteomes" id="UP000198304"/>
    </source>
</evidence>
<organism evidence="2 3">
    <name type="scientific">Anaerovirgula multivorans</name>
    <dbReference type="NCBI Taxonomy" id="312168"/>
    <lineage>
        <taxon>Bacteria</taxon>
        <taxon>Bacillati</taxon>
        <taxon>Bacillota</taxon>
        <taxon>Clostridia</taxon>
        <taxon>Peptostreptococcales</taxon>
        <taxon>Natronincolaceae</taxon>
        <taxon>Anaerovirgula</taxon>
    </lineage>
</organism>
<keyword evidence="1" id="KW-0472">Membrane</keyword>